<evidence type="ECO:0000313" key="2">
    <source>
        <dbReference type="EMBL" id="CAH1992558.1"/>
    </source>
</evidence>
<dbReference type="EMBL" id="CAKOFQ010007148">
    <property type="protein sequence ID" value="CAH1992558.1"/>
    <property type="molecule type" value="Genomic_DNA"/>
</dbReference>
<dbReference type="Pfam" id="PF07679">
    <property type="entry name" value="I-set"/>
    <property type="match status" value="1"/>
</dbReference>
<dbReference type="PROSITE" id="PS50835">
    <property type="entry name" value="IG_LIKE"/>
    <property type="match status" value="1"/>
</dbReference>
<evidence type="ECO:0000259" key="1">
    <source>
        <dbReference type="PROSITE" id="PS50835"/>
    </source>
</evidence>
<dbReference type="InterPro" id="IPR007110">
    <property type="entry name" value="Ig-like_dom"/>
</dbReference>
<accession>A0A9P0L7Q1</accession>
<dbReference type="SMART" id="SM00409">
    <property type="entry name" value="IG"/>
    <property type="match status" value="1"/>
</dbReference>
<comment type="caution">
    <text evidence="2">The sequence shown here is derived from an EMBL/GenBank/DDBJ whole genome shotgun (WGS) entry which is preliminary data.</text>
</comment>
<dbReference type="PANTHER" id="PTHR23279">
    <property type="entry name" value="DEFECTIVE PROBOSCIS EXTENSION RESPONSE DPR -RELATED"/>
    <property type="match status" value="1"/>
</dbReference>
<evidence type="ECO:0000313" key="3">
    <source>
        <dbReference type="Proteomes" id="UP001152888"/>
    </source>
</evidence>
<feature type="domain" description="Ig-like" evidence="1">
    <location>
        <begin position="36"/>
        <end position="131"/>
    </location>
</feature>
<dbReference type="PANTHER" id="PTHR23279:SF36">
    <property type="entry name" value="DEFECTIVE PROBOSCIS EXTENSION RESPONSE 9, ISOFORM A"/>
    <property type="match status" value="1"/>
</dbReference>
<dbReference type="InterPro" id="IPR003599">
    <property type="entry name" value="Ig_sub"/>
</dbReference>
<sequence length="198" mass="22388">MDVISFDYQQNLPVPVLPIGQSFTQPNTGRYQTETPQFSSPIENITVALGREAVLSCTVTELGNYKVGWMKADDQTILALHTRVITHNPRITVSHDDNLNTWQLRIRQLKESDRGCYMCQINTGEMKKQIGCIDVHGIFISDHTLEFIRCHTPQMLTKGWKQKGGNFDCGGTDDNSQILGPQISLSRRMPTTYTTSPW</sequence>
<dbReference type="GO" id="GO:0032589">
    <property type="term" value="C:neuron projection membrane"/>
    <property type="evidence" value="ECO:0007669"/>
    <property type="project" value="TreeGrafter"/>
</dbReference>
<dbReference type="AlphaFoldDB" id="A0A9P0L7Q1"/>
<protein>
    <recommendedName>
        <fullName evidence="1">Ig-like domain-containing protein</fullName>
    </recommendedName>
</protein>
<proteinExistence type="predicted"/>
<gene>
    <name evidence="2" type="ORF">ACAOBT_LOCUS20943</name>
</gene>
<dbReference type="GO" id="GO:0050808">
    <property type="term" value="P:synapse organization"/>
    <property type="evidence" value="ECO:0007669"/>
    <property type="project" value="TreeGrafter"/>
</dbReference>
<dbReference type="OrthoDB" id="10012075at2759"/>
<keyword evidence="3" id="KW-1185">Reference proteome</keyword>
<organism evidence="2 3">
    <name type="scientific">Acanthoscelides obtectus</name>
    <name type="common">Bean weevil</name>
    <name type="synonym">Bruchus obtectus</name>
    <dbReference type="NCBI Taxonomy" id="200917"/>
    <lineage>
        <taxon>Eukaryota</taxon>
        <taxon>Metazoa</taxon>
        <taxon>Ecdysozoa</taxon>
        <taxon>Arthropoda</taxon>
        <taxon>Hexapoda</taxon>
        <taxon>Insecta</taxon>
        <taxon>Pterygota</taxon>
        <taxon>Neoptera</taxon>
        <taxon>Endopterygota</taxon>
        <taxon>Coleoptera</taxon>
        <taxon>Polyphaga</taxon>
        <taxon>Cucujiformia</taxon>
        <taxon>Chrysomeloidea</taxon>
        <taxon>Chrysomelidae</taxon>
        <taxon>Bruchinae</taxon>
        <taxon>Bruchini</taxon>
        <taxon>Acanthoscelides</taxon>
    </lineage>
</organism>
<dbReference type="InterPro" id="IPR013106">
    <property type="entry name" value="Ig_V-set"/>
</dbReference>
<name>A0A9P0L7Q1_ACAOB</name>
<dbReference type="InterPro" id="IPR036179">
    <property type="entry name" value="Ig-like_dom_sf"/>
</dbReference>
<dbReference type="SUPFAM" id="SSF48726">
    <property type="entry name" value="Immunoglobulin"/>
    <property type="match status" value="1"/>
</dbReference>
<dbReference type="Gene3D" id="2.60.40.10">
    <property type="entry name" value="Immunoglobulins"/>
    <property type="match status" value="1"/>
</dbReference>
<dbReference type="InterPro" id="IPR013783">
    <property type="entry name" value="Ig-like_fold"/>
</dbReference>
<dbReference type="InterPro" id="IPR013098">
    <property type="entry name" value="Ig_I-set"/>
</dbReference>
<dbReference type="SMART" id="SM00406">
    <property type="entry name" value="IGv"/>
    <property type="match status" value="1"/>
</dbReference>
<dbReference type="Proteomes" id="UP001152888">
    <property type="component" value="Unassembled WGS sequence"/>
</dbReference>
<reference evidence="2" key="1">
    <citation type="submission" date="2022-03" db="EMBL/GenBank/DDBJ databases">
        <authorList>
            <person name="Sayadi A."/>
        </authorList>
    </citation>
    <scope>NUCLEOTIDE SEQUENCE</scope>
</reference>
<dbReference type="InterPro" id="IPR037448">
    <property type="entry name" value="Zig-8"/>
</dbReference>